<dbReference type="CDD" id="cd02213">
    <property type="entry name" value="cupin_PMI_typeII_C"/>
    <property type="match status" value="1"/>
</dbReference>
<dbReference type="FunFam" id="2.60.120.10:FF:000032">
    <property type="entry name" value="Mannose-1-phosphate guanylyltransferase/mannose-6-phosphate isomerase"/>
    <property type="match status" value="1"/>
</dbReference>
<dbReference type="InterPro" id="IPR051161">
    <property type="entry name" value="Mannose-6P_isomerase_type2"/>
</dbReference>
<reference evidence="12" key="1">
    <citation type="submission" date="2017-05" db="EMBL/GenBank/DDBJ databases">
        <authorList>
            <person name="Rodrigo-Torres L."/>
            <person name="Arahal R. D."/>
            <person name="Lucena T."/>
        </authorList>
    </citation>
    <scope>NUCLEOTIDE SEQUENCE [LARGE SCALE GENOMIC DNA]</scope>
    <source>
        <strain evidence="12">CECT 8621</strain>
    </source>
</reference>
<keyword evidence="12" id="KW-1185">Reference proteome</keyword>
<dbReference type="InterPro" id="IPR011051">
    <property type="entry name" value="RmlC_Cupin_sf"/>
</dbReference>
<dbReference type="InterPro" id="IPR014710">
    <property type="entry name" value="RmlC-like_jellyroll"/>
</dbReference>
<dbReference type="SUPFAM" id="SSF51182">
    <property type="entry name" value="RmlC-like cupins"/>
    <property type="match status" value="1"/>
</dbReference>
<keyword evidence="6" id="KW-0342">GTP-binding</keyword>
<evidence type="ECO:0000256" key="8">
    <source>
        <dbReference type="RuleBase" id="RU004190"/>
    </source>
</evidence>
<dbReference type="Gene3D" id="2.60.120.10">
    <property type="entry name" value="Jelly Rolls"/>
    <property type="match status" value="1"/>
</dbReference>
<keyword evidence="3" id="KW-0808">Transferase</keyword>
<dbReference type="OrthoDB" id="9806359at2"/>
<dbReference type="PANTHER" id="PTHR46390:SF1">
    <property type="entry name" value="MANNOSE-1-PHOSPHATE GUANYLYLTRANSFERASE"/>
    <property type="match status" value="1"/>
</dbReference>
<dbReference type="GO" id="GO:0005525">
    <property type="term" value="F:GTP binding"/>
    <property type="evidence" value="ECO:0007669"/>
    <property type="project" value="UniProtKB-KW"/>
</dbReference>
<dbReference type="Gene3D" id="3.90.550.10">
    <property type="entry name" value="Spore Coat Polysaccharide Biosynthesis Protein SpsA, Chain A"/>
    <property type="match status" value="1"/>
</dbReference>
<evidence type="ECO:0000259" key="10">
    <source>
        <dbReference type="Pfam" id="PF01050"/>
    </source>
</evidence>
<sequence length="474" mass="51842">MKQQYIRPVILCGGNGKRLWPISRRSMPKQFARLSGDKTMLQDTIGRLEDAGCNEPIFVTGEDYRFIVAGQAEEIGVTGHKIILEPEGRNTAAAICAAAEVLHQDDPNALMLVAPSDHCLEDTLEFAQAVAQAAIAARNGKIVTFGVRPDRPETGYGYIELAAESAALDTAQPFVKFVEKPDLDKATQMVEDGRFLWNSGMFLMSVATAREAFGQHVPDLQTTVSRSVQDAEIDLGFVRLSAAFSDAPEIAFDYAVMENTAGWVVPLASDWSDLGSWRSVWSETARDADGVATRGAAHATNCKDVLLFSDDENVEVVGVGLRNIAAIATRDAVLITDLDDSQAVSDVVVKLKADKVRQAEEFLRHARPWGHYETLALGPRFQVKSIVVKPGGQLSLQSHVHRAEHWVVVEGTATVTIGKEEKLVSENQSVYIPLGEVHRLANDGKVPLQLIEVQTGAYLGEDDIVRYEDIYART</sequence>
<dbReference type="InterPro" id="IPR049577">
    <property type="entry name" value="GMPP_N"/>
</dbReference>
<dbReference type="GO" id="GO:0004475">
    <property type="term" value="F:mannose-1-phosphate guanylyltransferase (GTP) activity"/>
    <property type="evidence" value="ECO:0007669"/>
    <property type="project" value="UniProtKB-EC"/>
</dbReference>
<evidence type="ECO:0000256" key="3">
    <source>
        <dbReference type="ARBA" id="ARBA00022679"/>
    </source>
</evidence>
<dbReference type="Proteomes" id="UP000202922">
    <property type="component" value="Unassembled WGS sequence"/>
</dbReference>
<organism evidence="11 12">
    <name type="scientific">Actibacterium lipolyticum</name>
    <dbReference type="NCBI Taxonomy" id="1524263"/>
    <lineage>
        <taxon>Bacteria</taxon>
        <taxon>Pseudomonadati</taxon>
        <taxon>Pseudomonadota</taxon>
        <taxon>Alphaproteobacteria</taxon>
        <taxon>Rhodobacterales</taxon>
        <taxon>Roseobacteraceae</taxon>
        <taxon>Actibacterium</taxon>
    </lineage>
</organism>
<proteinExistence type="inferred from homology"/>
<comment type="similarity">
    <text evidence="1 8">Belongs to the mannose-6-phosphate isomerase type 2 family.</text>
</comment>
<dbReference type="InterPro" id="IPR029044">
    <property type="entry name" value="Nucleotide-diphossugar_trans"/>
</dbReference>
<feature type="domain" description="Mannose-6-phosphate isomerase type II C-terminal" evidence="10">
    <location>
        <begin position="364"/>
        <end position="469"/>
    </location>
</feature>
<dbReference type="SUPFAM" id="SSF53448">
    <property type="entry name" value="Nucleotide-diphospho-sugar transferases"/>
    <property type="match status" value="1"/>
</dbReference>
<dbReference type="InterPro" id="IPR005835">
    <property type="entry name" value="NTP_transferase_dom"/>
</dbReference>
<evidence type="ECO:0000313" key="12">
    <source>
        <dbReference type="Proteomes" id="UP000202922"/>
    </source>
</evidence>
<accession>A0A238JKA7</accession>
<gene>
    <name evidence="11" type="primary">algA_1</name>
    <name evidence="11" type="ORF">COL8621_00276</name>
</gene>
<feature type="domain" description="Nucleotidyl transferase" evidence="9">
    <location>
        <begin position="8"/>
        <end position="287"/>
    </location>
</feature>
<dbReference type="Pfam" id="PF01050">
    <property type="entry name" value="MannoseP_isomer"/>
    <property type="match status" value="1"/>
</dbReference>
<keyword evidence="5" id="KW-0547">Nucleotide-binding</keyword>
<keyword evidence="4" id="KW-0548">Nucleotidyltransferase</keyword>
<evidence type="ECO:0000256" key="4">
    <source>
        <dbReference type="ARBA" id="ARBA00022695"/>
    </source>
</evidence>
<dbReference type="PANTHER" id="PTHR46390">
    <property type="entry name" value="MANNOSE-1-PHOSPHATE GUANYLYLTRANSFERASE"/>
    <property type="match status" value="1"/>
</dbReference>
<dbReference type="RefSeq" id="WP_093965548.1">
    <property type="nucleotide sequence ID" value="NZ_FXYE01000001.1"/>
</dbReference>
<comment type="catalytic activity">
    <reaction evidence="7">
        <text>alpha-D-mannose 1-phosphate + GTP + H(+) = GDP-alpha-D-mannose + diphosphate</text>
        <dbReference type="Rhea" id="RHEA:15229"/>
        <dbReference type="ChEBI" id="CHEBI:15378"/>
        <dbReference type="ChEBI" id="CHEBI:33019"/>
        <dbReference type="ChEBI" id="CHEBI:37565"/>
        <dbReference type="ChEBI" id="CHEBI:57527"/>
        <dbReference type="ChEBI" id="CHEBI:58409"/>
        <dbReference type="EC" id="2.7.7.13"/>
    </reaction>
</comment>
<dbReference type="GO" id="GO:0000271">
    <property type="term" value="P:polysaccharide biosynthetic process"/>
    <property type="evidence" value="ECO:0007669"/>
    <property type="project" value="InterPro"/>
</dbReference>
<evidence type="ECO:0000256" key="5">
    <source>
        <dbReference type="ARBA" id="ARBA00022741"/>
    </source>
</evidence>
<evidence type="ECO:0000259" key="9">
    <source>
        <dbReference type="Pfam" id="PF00483"/>
    </source>
</evidence>
<protein>
    <recommendedName>
        <fullName evidence="2">mannose-1-phosphate guanylyltransferase</fullName>
        <ecNumber evidence="2">2.7.7.13</ecNumber>
    </recommendedName>
</protein>
<dbReference type="InterPro" id="IPR001538">
    <property type="entry name" value="Man6P_isomerase-2_C"/>
</dbReference>
<dbReference type="CDD" id="cd02509">
    <property type="entry name" value="GDP-M1P_Guanylyltransferase"/>
    <property type="match status" value="1"/>
</dbReference>
<evidence type="ECO:0000256" key="2">
    <source>
        <dbReference type="ARBA" id="ARBA00012387"/>
    </source>
</evidence>
<evidence type="ECO:0000256" key="1">
    <source>
        <dbReference type="ARBA" id="ARBA00006115"/>
    </source>
</evidence>
<dbReference type="NCBIfam" id="TIGR01479">
    <property type="entry name" value="GMP_PMI"/>
    <property type="match status" value="1"/>
</dbReference>
<dbReference type="EC" id="2.7.7.13" evidence="2"/>
<evidence type="ECO:0000256" key="6">
    <source>
        <dbReference type="ARBA" id="ARBA00023134"/>
    </source>
</evidence>
<dbReference type="InterPro" id="IPR006375">
    <property type="entry name" value="Man1P_GuaTrfase/Man6P_Isoase"/>
</dbReference>
<dbReference type="Pfam" id="PF00483">
    <property type="entry name" value="NTP_transferase"/>
    <property type="match status" value="1"/>
</dbReference>
<dbReference type="AlphaFoldDB" id="A0A238JKA7"/>
<dbReference type="GO" id="GO:0009298">
    <property type="term" value="P:GDP-mannose biosynthetic process"/>
    <property type="evidence" value="ECO:0007669"/>
    <property type="project" value="TreeGrafter"/>
</dbReference>
<dbReference type="EMBL" id="FXYE01000001">
    <property type="protein sequence ID" value="SMX31098.1"/>
    <property type="molecule type" value="Genomic_DNA"/>
</dbReference>
<name>A0A238JKA7_9RHOB</name>
<evidence type="ECO:0000256" key="7">
    <source>
        <dbReference type="ARBA" id="ARBA00047343"/>
    </source>
</evidence>
<evidence type="ECO:0000313" key="11">
    <source>
        <dbReference type="EMBL" id="SMX31098.1"/>
    </source>
</evidence>